<dbReference type="STRING" id="1619100.UT34_C0001G0357"/>
<dbReference type="InterPro" id="IPR004556">
    <property type="entry name" value="HemK-like"/>
</dbReference>
<name>A0A0G0QXG3_9BACT</name>
<sequence length="270" mass="30719">MFNTQLQILKTLQNDLENIGYPDSYRIAREIYQYSEGDPQVIVETIARLRQNTPWEYVKESSEFKGYDFIVNPSVLIPRIETEQLVDIAAKILREDTKINHIVDVGTGSGAIICSLFKELNNKALKYTASDISTDALKTAKKNAAKLDIKEINFIETNLAKDINIDQHTLVIANLPYIPTDTYMKLDPSVKDFEPRIALDGGRKGVDQIQELFKQLLLSPALPKYILLEIDAEILPDVKLTIKSKTTKYSMETVEDYRKQIRFVICSLTA</sequence>
<evidence type="ECO:0000256" key="1">
    <source>
        <dbReference type="ARBA" id="ARBA00022603"/>
    </source>
</evidence>
<dbReference type="NCBIfam" id="TIGR00536">
    <property type="entry name" value="hemK_fam"/>
    <property type="match status" value="1"/>
</dbReference>
<dbReference type="AlphaFoldDB" id="A0A0G0QXG3"/>
<dbReference type="PATRIC" id="fig|1619100.3.peg.362"/>
<evidence type="ECO:0000313" key="6">
    <source>
        <dbReference type="Proteomes" id="UP000034799"/>
    </source>
</evidence>
<accession>A0A0G0QXG3</accession>
<evidence type="ECO:0000259" key="4">
    <source>
        <dbReference type="Pfam" id="PF13847"/>
    </source>
</evidence>
<keyword evidence="3" id="KW-0949">S-adenosyl-L-methionine</keyword>
<dbReference type="InterPro" id="IPR029063">
    <property type="entry name" value="SAM-dependent_MTases_sf"/>
</dbReference>
<dbReference type="PANTHER" id="PTHR18895">
    <property type="entry name" value="HEMK METHYLTRANSFERASE"/>
    <property type="match status" value="1"/>
</dbReference>
<dbReference type="Gene3D" id="3.40.50.150">
    <property type="entry name" value="Vaccinia Virus protein VP39"/>
    <property type="match status" value="1"/>
</dbReference>
<dbReference type="GO" id="GO:0102559">
    <property type="term" value="F:peptide chain release factor N(5)-glutamine methyltransferase activity"/>
    <property type="evidence" value="ECO:0007669"/>
    <property type="project" value="UniProtKB-EC"/>
</dbReference>
<dbReference type="EMBL" id="LBWK01000001">
    <property type="protein sequence ID" value="KKR06317.1"/>
    <property type="molecule type" value="Genomic_DNA"/>
</dbReference>
<evidence type="ECO:0000256" key="3">
    <source>
        <dbReference type="ARBA" id="ARBA00022691"/>
    </source>
</evidence>
<dbReference type="PANTHER" id="PTHR18895:SF74">
    <property type="entry name" value="MTRF1L RELEASE FACTOR GLUTAMINE METHYLTRANSFERASE"/>
    <property type="match status" value="1"/>
</dbReference>
<keyword evidence="2 5" id="KW-0808">Transferase</keyword>
<evidence type="ECO:0000313" key="5">
    <source>
        <dbReference type="EMBL" id="KKR06317.1"/>
    </source>
</evidence>
<reference evidence="5 6" key="1">
    <citation type="journal article" date="2015" name="Nature">
        <title>rRNA introns, odd ribosomes, and small enigmatic genomes across a large radiation of phyla.</title>
        <authorList>
            <person name="Brown C.T."/>
            <person name="Hug L.A."/>
            <person name="Thomas B.C."/>
            <person name="Sharon I."/>
            <person name="Castelle C.J."/>
            <person name="Singh A."/>
            <person name="Wilkins M.J."/>
            <person name="Williams K.H."/>
            <person name="Banfield J.F."/>
        </authorList>
    </citation>
    <scope>NUCLEOTIDE SEQUENCE [LARGE SCALE GENOMIC DNA]</scope>
</reference>
<gene>
    <name evidence="5" type="ORF">UT34_C0001G0357</name>
</gene>
<dbReference type="CDD" id="cd02440">
    <property type="entry name" value="AdoMet_MTases"/>
    <property type="match status" value="1"/>
</dbReference>
<dbReference type="InterPro" id="IPR050320">
    <property type="entry name" value="N5-glutamine_MTase"/>
</dbReference>
<dbReference type="GO" id="GO:0032259">
    <property type="term" value="P:methylation"/>
    <property type="evidence" value="ECO:0007669"/>
    <property type="project" value="UniProtKB-KW"/>
</dbReference>
<feature type="domain" description="Methyltransferase" evidence="4">
    <location>
        <begin position="101"/>
        <end position="161"/>
    </location>
</feature>
<comment type="caution">
    <text evidence="5">The sequence shown here is derived from an EMBL/GenBank/DDBJ whole genome shotgun (WGS) entry which is preliminary data.</text>
</comment>
<dbReference type="SUPFAM" id="SSF53335">
    <property type="entry name" value="S-adenosyl-L-methionine-dependent methyltransferases"/>
    <property type="match status" value="1"/>
</dbReference>
<keyword evidence="1 5" id="KW-0489">Methyltransferase</keyword>
<dbReference type="Proteomes" id="UP000034799">
    <property type="component" value="Unassembled WGS sequence"/>
</dbReference>
<dbReference type="Pfam" id="PF13847">
    <property type="entry name" value="Methyltransf_31"/>
    <property type="match status" value="1"/>
</dbReference>
<evidence type="ECO:0000256" key="2">
    <source>
        <dbReference type="ARBA" id="ARBA00022679"/>
    </source>
</evidence>
<dbReference type="InterPro" id="IPR025714">
    <property type="entry name" value="Methyltranfer_dom"/>
</dbReference>
<protein>
    <submittedName>
        <fullName evidence="5">N5-glutamine S-adenosyl-L-methionine-dependent methyltransferase</fullName>
    </submittedName>
</protein>
<organism evidence="5 6">
    <name type="scientific">candidate division WS6 bacterium GW2011_GWF2_39_15</name>
    <dbReference type="NCBI Taxonomy" id="1619100"/>
    <lineage>
        <taxon>Bacteria</taxon>
        <taxon>Candidatus Dojkabacteria</taxon>
    </lineage>
</organism>
<proteinExistence type="predicted"/>